<organism evidence="3 4">
    <name type="scientific">Lachnellula suecica</name>
    <dbReference type="NCBI Taxonomy" id="602035"/>
    <lineage>
        <taxon>Eukaryota</taxon>
        <taxon>Fungi</taxon>
        <taxon>Dikarya</taxon>
        <taxon>Ascomycota</taxon>
        <taxon>Pezizomycotina</taxon>
        <taxon>Leotiomycetes</taxon>
        <taxon>Helotiales</taxon>
        <taxon>Lachnaceae</taxon>
        <taxon>Lachnellula</taxon>
    </lineage>
</organism>
<gene>
    <name evidence="3" type="ORF">LSUE1_G005172</name>
</gene>
<evidence type="ECO:0000256" key="1">
    <source>
        <dbReference type="SAM" id="MobiDB-lite"/>
    </source>
</evidence>
<name>A0A8T9C1X3_9HELO</name>
<comment type="caution">
    <text evidence="3">The sequence shown here is derived from an EMBL/GenBank/DDBJ whole genome shotgun (WGS) entry which is preliminary data.</text>
</comment>
<keyword evidence="4" id="KW-1185">Reference proteome</keyword>
<evidence type="ECO:0000313" key="3">
    <source>
        <dbReference type="EMBL" id="TVY76021.1"/>
    </source>
</evidence>
<dbReference type="EMBL" id="QGMK01000884">
    <property type="protein sequence ID" value="TVY76021.1"/>
    <property type="molecule type" value="Genomic_DNA"/>
</dbReference>
<reference evidence="3 4" key="1">
    <citation type="submission" date="2018-05" db="EMBL/GenBank/DDBJ databases">
        <title>Genome sequencing and assembly of the regulated plant pathogen Lachnellula willkommii and related sister species for the development of diagnostic species identification markers.</title>
        <authorList>
            <person name="Giroux E."/>
            <person name="Bilodeau G."/>
        </authorList>
    </citation>
    <scope>NUCLEOTIDE SEQUENCE [LARGE SCALE GENOMIC DNA]</scope>
    <source>
        <strain evidence="3 4">CBS 268.59</strain>
    </source>
</reference>
<dbReference type="Proteomes" id="UP000469558">
    <property type="component" value="Unassembled WGS sequence"/>
</dbReference>
<feature type="region of interest" description="Disordered" evidence="1">
    <location>
        <begin position="119"/>
        <end position="155"/>
    </location>
</feature>
<proteinExistence type="predicted"/>
<dbReference type="Pfam" id="PF12273">
    <property type="entry name" value="RCR"/>
    <property type="match status" value="1"/>
</dbReference>
<dbReference type="OrthoDB" id="5400539at2759"/>
<dbReference type="InterPro" id="IPR020999">
    <property type="entry name" value="Chitin_synth_reg_RCR"/>
</dbReference>
<sequence>MAPGVYARQTFVDDNGNVFEDDGRGFWWTRTGQIVRWSIFLGLFSLFIAYMIIGYWHAKRRIRKGQAPLAYHRWLLNRQQRAQYDPHTKTLPHTTTRIHPRASNTACNPCRRPCTTPMHQCHPHTSHQLEARKSTPRNGEQNQREDRQRQVNHRQTMKLHQDLLRRPSRQTILAAVTTLIDYKLRRRGLYVENLGY</sequence>
<evidence type="ECO:0000256" key="2">
    <source>
        <dbReference type="SAM" id="Phobius"/>
    </source>
</evidence>
<dbReference type="AlphaFoldDB" id="A0A8T9C1X3"/>
<protein>
    <submittedName>
        <fullName evidence="3">Uncharacterized protein</fullName>
    </submittedName>
</protein>
<keyword evidence="2" id="KW-1133">Transmembrane helix</keyword>
<keyword evidence="2" id="KW-0472">Membrane</keyword>
<keyword evidence="2" id="KW-0812">Transmembrane</keyword>
<accession>A0A8T9C1X3</accession>
<feature type="transmembrane region" description="Helical" evidence="2">
    <location>
        <begin position="34"/>
        <end position="56"/>
    </location>
</feature>
<evidence type="ECO:0000313" key="4">
    <source>
        <dbReference type="Proteomes" id="UP000469558"/>
    </source>
</evidence>